<dbReference type="Gene3D" id="3.40.366.10">
    <property type="entry name" value="Malonyl-Coenzyme A Acyl Carrier Protein, domain 2"/>
    <property type="match status" value="1"/>
</dbReference>
<dbReference type="Pfam" id="PF00698">
    <property type="entry name" value="Acyl_transf_1"/>
    <property type="match status" value="1"/>
</dbReference>
<dbReference type="InterPro" id="IPR001227">
    <property type="entry name" value="Ac_transferase_dom_sf"/>
</dbReference>
<evidence type="ECO:0000256" key="3">
    <source>
        <dbReference type="ARBA" id="ARBA00022679"/>
    </source>
</evidence>
<dbReference type="InterPro" id="IPR004410">
    <property type="entry name" value="Malonyl_CoA-ACP_transAc_FabD"/>
</dbReference>
<evidence type="ECO:0000259" key="8">
    <source>
        <dbReference type="SMART" id="SM00827"/>
    </source>
</evidence>
<dbReference type="RefSeq" id="WP_121876249.1">
    <property type="nucleotide sequence ID" value="NZ_REFJ01000002.1"/>
</dbReference>
<accession>A0A3M0A8Z9</accession>
<dbReference type="SUPFAM" id="SSF55048">
    <property type="entry name" value="Probable ACP-binding domain of malonyl-CoA ACP transacylase"/>
    <property type="match status" value="1"/>
</dbReference>
<feature type="domain" description="Malonyl-CoA:ACP transacylase (MAT)" evidence="8">
    <location>
        <begin position="9"/>
        <end position="286"/>
    </location>
</feature>
<dbReference type="InterPro" id="IPR050858">
    <property type="entry name" value="Mal-CoA-ACP_Trans/PKS_FabD"/>
</dbReference>
<dbReference type="GO" id="GO:0005829">
    <property type="term" value="C:cytosol"/>
    <property type="evidence" value="ECO:0007669"/>
    <property type="project" value="TreeGrafter"/>
</dbReference>
<dbReference type="OrthoDB" id="9808564at2"/>
<name>A0A3M0A8Z9_9GAMM</name>
<evidence type="ECO:0000256" key="1">
    <source>
        <dbReference type="ARBA" id="ARBA00013258"/>
    </source>
</evidence>
<evidence type="ECO:0000313" key="9">
    <source>
        <dbReference type="EMBL" id="RMA81086.1"/>
    </source>
</evidence>
<dbReference type="Proteomes" id="UP000267187">
    <property type="component" value="Unassembled WGS sequence"/>
</dbReference>
<dbReference type="NCBIfam" id="TIGR00128">
    <property type="entry name" value="fabD"/>
    <property type="match status" value="1"/>
</dbReference>
<comment type="catalytic activity">
    <reaction evidence="5 6">
        <text>holo-[ACP] + malonyl-CoA = malonyl-[ACP] + CoA</text>
        <dbReference type="Rhea" id="RHEA:41792"/>
        <dbReference type="Rhea" id="RHEA-COMP:9623"/>
        <dbReference type="Rhea" id="RHEA-COMP:9685"/>
        <dbReference type="ChEBI" id="CHEBI:57287"/>
        <dbReference type="ChEBI" id="CHEBI:57384"/>
        <dbReference type="ChEBI" id="CHEBI:64479"/>
        <dbReference type="ChEBI" id="CHEBI:78449"/>
        <dbReference type="EC" id="2.3.1.39"/>
    </reaction>
</comment>
<organism evidence="9 10">
    <name type="scientific">Umboniibacter marinipuniceus</name>
    <dbReference type="NCBI Taxonomy" id="569599"/>
    <lineage>
        <taxon>Bacteria</taxon>
        <taxon>Pseudomonadati</taxon>
        <taxon>Pseudomonadota</taxon>
        <taxon>Gammaproteobacteria</taxon>
        <taxon>Cellvibrionales</taxon>
        <taxon>Cellvibrionaceae</taxon>
        <taxon>Umboniibacter</taxon>
    </lineage>
</organism>
<feature type="active site" evidence="7">
    <location>
        <position position="94"/>
    </location>
</feature>
<evidence type="ECO:0000256" key="7">
    <source>
        <dbReference type="PIRSR" id="PIRSR000446-1"/>
    </source>
</evidence>
<evidence type="ECO:0000313" key="10">
    <source>
        <dbReference type="Proteomes" id="UP000267187"/>
    </source>
</evidence>
<protein>
    <recommendedName>
        <fullName evidence="2 6">Malonyl CoA-acyl carrier protein transacylase</fullName>
        <ecNumber evidence="1 6">2.3.1.39</ecNumber>
    </recommendedName>
</protein>
<comment type="caution">
    <text evidence="9">The sequence shown here is derived from an EMBL/GenBank/DDBJ whole genome shotgun (WGS) entry which is preliminary data.</text>
</comment>
<keyword evidence="10" id="KW-1185">Reference proteome</keyword>
<dbReference type="FunFam" id="3.30.70.250:FF:000001">
    <property type="entry name" value="Malonyl CoA-acyl carrier protein transacylase"/>
    <property type="match status" value="1"/>
</dbReference>
<dbReference type="SUPFAM" id="SSF52151">
    <property type="entry name" value="FabD/lysophospholipase-like"/>
    <property type="match status" value="1"/>
</dbReference>
<dbReference type="EMBL" id="REFJ01000002">
    <property type="protein sequence ID" value="RMA81086.1"/>
    <property type="molecule type" value="Genomic_DNA"/>
</dbReference>
<keyword evidence="4 6" id="KW-0012">Acyltransferase</keyword>
<evidence type="ECO:0000256" key="2">
    <source>
        <dbReference type="ARBA" id="ARBA00018953"/>
    </source>
</evidence>
<evidence type="ECO:0000256" key="4">
    <source>
        <dbReference type="ARBA" id="ARBA00023315"/>
    </source>
</evidence>
<dbReference type="PANTHER" id="PTHR42681">
    <property type="entry name" value="MALONYL-COA-ACYL CARRIER PROTEIN TRANSACYLASE, MITOCHONDRIAL"/>
    <property type="match status" value="1"/>
</dbReference>
<dbReference type="InterPro" id="IPR016035">
    <property type="entry name" value="Acyl_Trfase/lysoPLipase"/>
</dbReference>
<evidence type="ECO:0000256" key="5">
    <source>
        <dbReference type="ARBA" id="ARBA00048462"/>
    </source>
</evidence>
<dbReference type="GO" id="GO:0004314">
    <property type="term" value="F:[acyl-carrier-protein] S-malonyltransferase activity"/>
    <property type="evidence" value="ECO:0007669"/>
    <property type="project" value="UniProtKB-EC"/>
</dbReference>
<proteinExistence type="inferred from homology"/>
<comment type="similarity">
    <text evidence="6">Belongs to the fabD family.</text>
</comment>
<dbReference type="SMART" id="SM00827">
    <property type="entry name" value="PKS_AT"/>
    <property type="match status" value="1"/>
</dbReference>
<feature type="active site" evidence="7">
    <location>
        <position position="199"/>
    </location>
</feature>
<dbReference type="PANTHER" id="PTHR42681:SF1">
    <property type="entry name" value="MALONYL-COA-ACYL CARRIER PROTEIN TRANSACYLASE, MITOCHONDRIAL"/>
    <property type="match status" value="1"/>
</dbReference>
<dbReference type="Gene3D" id="3.30.70.250">
    <property type="entry name" value="Malonyl-CoA ACP transacylase, ACP-binding"/>
    <property type="match status" value="1"/>
</dbReference>
<sequence length="309" mass="32152">MNNAALAFVFPGQGSQKIGMLAELAEQHSIVGETFAEASDILGYDLWALCQQGEQDAINQTAVTQPLLLTASIAAFRIWQQQSTVLPAYVAGHSLGEWSALVAADVVDFADAVRLVQRRGELMQAAVPAGEGGMAAILGLTDEQVISVCADADAHAVNFNCPGQVVIAGTAAAVDAAVEGAKQAGAKRAIPLAVSAPFHTPMMKPAAEALATDIAATEFRAPRIPVVHNVTANTESSADTIKQLMVEQVYSAVKWTQSVEFMINAGIEATIECGTGKVLCGLNKKVSRGLQVASLEDAAGLEKALGLVN</sequence>
<keyword evidence="3 6" id="KW-0808">Transferase</keyword>
<dbReference type="InterPro" id="IPR014043">
    <property type="entry name" value="Acyl_transferase_dom"/>
</dbReference>
<dbReference type="EC" id="2.3.1.39" evidence="1 6"/>
<dbReference type="PIRSF" id="PIRSF000446">
    <property type="entry name" value="Mct"/>
    <property type="match status" value="1"/>
</dbReference>
<dbReference type="AlphaFoldDB" id="A0A3M0A8Z9"/>
<gene>
    <name evidence="9" type="ORF">DFR27_0880</name>
</gene>
<reference evidence="9 10" key="1">
    <citation type="submission" date="2018-10" db="EMBL/GenBank/DDBJ databases">
        <title>Genomic Encyclopedia of Type Strains, Phase IV (KMG-IV): sequencing the most valuable type-strain genomes for metagenomic binning, comparative biology and taxonomic classification.</title>
        <authorList>
            <person name="Goeker M."/>
        </authorList>
    </citation>
    <scope>NUCLEOTIDE SEQUENCE [LARGE SCALE GENOMIC DNA]</scope>
    <source>
        <strain evidence="9 10">DSM 25080</strain>
    </source>
</reference>
<dbReference type="GO" id="GO:0006633">
    <property type="term" value="P:fatty acid biosynthetic process"/>
    <property type="evidence" value="ECO:0007669"/>
    <property type="project" value="TreeGrafter"/>
</dbReference>
<dbReference type="InterPro" id="IPR024925">
    <property type="entry name" value="Malonyl_CoA-ACP_transAc"/>
</dbReference>
<evidence type="ECO:0000256" key="6">
    <source>
        <dbReference type="PIRNR" id="PIRNR000446"/>
    </source>
</evidence>
<dbReference type="InterPro" id="IPR016036">
    <property type="entry name" value="Malonyl_transacylase_ACP-bd"/>
</dbReference>